<dbReference type="InterPro" id="IPR005135">
    <property type="entry name" value="Endo/exonuclease/phosphatase"/>
</dbReference>
<organism evidence="5 7">
    <name type="scientific">Adineta steineri</name>
    <dbReference type="NCBI Taxonomy" id="433720"/>
    <lineage>
        <taxon>Eukaryota</taxon>
        <taxon>Metazoa</taxon>
        <taxon>Spiralia</taxon>
        <taxon>Gnathifera</taxon>
        <taxon>Rotifera</taxon>
        <taxon>Eurotatoria</taxon>
        <taxon>Bdelloidea</taxon>
        <taxon>Adinetida</taxon>
        <taxon>Adinetidae</taxon>
        <taxon>Adineta</taxon>
    </lineage>
</organism>
<dbReference type="AlphaFoldDB" id="A0A814PIJ5"/>
<proteinExistence type="inferred from homology"/>
<evidence type="ECO:0000256" key="2">
    <source>
        <dbReference type="ARBA" id="ARBA00012369"/>
    </source>
</evidence>
<evidence type="ECO:0000256" key="1">
    <source>
        <dbReference type="ARBA" id="ARBA00006335"/>
    </source>
</evidence>
<feature type="transmembrane region" description="Helical" evidence="3">
    <location>
        <begin position="304"/>
        <end position="321"/>
    </location>
</feature>
<dbReference type="PANTHER" id="PTHR16320:SF23">
    <property type="entry name" value="SPHINGOMYELINASE C 1"/>
    <property type="match status" value="1"/>
</dbReference>
<dbReference type="GO" id="GO:0004767">
    <property type="term" value="F:sphingomyelin phosphodiesterase activity"/>
    <property type="evidence" value="ECO:0007669"/>
    <property type="project" value="UniProtKB-EC"/>
</dbReference>
<accession>A0A814PIJ5</accession>
<comment type="similarity">
    <text evidence="1">Belongs to the neutral sphingomyelinase family.</text>
</comment>
<dbReference type="EC" id="3.1.4.12" evidence="2"/>
<dbReference type="PANTHER" id="PTHR16320">
    <property type="entry name" value="SPHINGOMYELINASE FAMILY MEMBER"/>
    <property type="match status" value="1"/>
</dbReference>
<protein>
    <recommendedName>
        <fullName evidence="2">sphingomyelin phosphodiesterase</fullName>
        <ecNumber evidence="2">3.1.4.12</ecNumber>
    </recommendedName>
</protein>
<dbReference type="SUPFAM" id="SSF56219">
    <property type="entry name" value="DNase I-like"/>
    <property type="match status" value="1"/>
</dbReference>
<comment type="caution">
    <text evidence="5">The sequence shown here is derived from an EMBL/GenBank/DDBJ whole genome shotgun (WGS) entry which is preliminary data.</text>
</comment>
<evidence type="ECO:0000313" key="5">
    <source>
        <dbReference type="EMBL" id="CAF1104775.1"/>
    </source>
</evidence>
<dbReference type="Pfam" id="PF03372">
    <property type="entry name" value="Exo_endo_phos"/>
    <property type="match status" value="1"/>
</dbReference>
<dbReference type="EMBL" id="CAJNOE010000267">
    <property type="protein sequence ID" value="CAF1104775.1"/>
    <property type="molecule type" value="Genomic_DNA"/>
</dbReference>
<dbReference type="InterPro" id="IPR038772">
    <property type="entry name" value="Sph/SMPD2-like"/>
</dbReference>
<dbReference type="Proteomes" id="UP000663860">
    <property type="component" value="Unassembled WGS sequence"/>
</dbReference>
<reference evidence="5" key="1">
    <citation type="submission" date="2021-02" db="EMBL/GenBank/DDBJ databases">
        <authorList>
            <person name="Nowell W R."/>
        </authorList>
    </citation>
    <scope>NUCLEOTIDE SEQUENCE</scope>
</reference>
<feature type="domain" description="Endonuclease/exonuclease/phosphatase" evidence="4">
    <location>
        <begin position="26"/>
        <end position="269"/>
    </location>
</feature>
<evidence type="ECO:0000313" key="7">
    <source>
        <dbReference type="Proteomes" id="UP000663860"/>
    </source>
</evidence>
<keyword evidence="3" id="KW-0812">Transmembrane</keyword>
<dbReference type="EMBL" id="CAJOBB010008190">
    <property type="protein sequence ID" value="CAF4203206.1"/>
    <property type="molecule type" value="Genomic_DNA"/>
</dbReference>
<dbReference type="Gene3D" id="3.60.10.10">
    <property type="entry name" value="Endonuclease/exonuclease/phosphatase"/>
    <property type="match status" value="1"/>
</dbReference>
<gene>
    <name evidence="5" type="ORF">IZO911_LOCUS23247</name>
    <name evidence="6" type="ORF">KXQ929_LOCUS40221</name>
</gene>
<keyword evidence="3" id="KW-1133">Transmembrane helix</keyword>
<evidence type="ECO:0000259" key="4">
    <source>
        <dbReference type="Pfam" id="PF03372"/>
    </source>
</evidence>
<evidence type="ECO:0000313" key="6">
    <source>
        <dbReference type="EMBL" id="CAF4203206.1"/>
    </source>
</evidence>
<evidence type="ECO:0000256" key="3">
    <source>
        <dbReference type="SAM" id="Phobius"/>
    </source>
</evidence>
<keyword evidence="3" id="KW-0472">Membrane</keyword>
<dbReference type="InterPro" id="IPR036691">
    <property type="entry name" value="Endo/exonu/phosph_ase_sf"/>
</dbReference>
<name>A0A814PIJ5_9BILA</name>
<dbReference type="Proteomes" id="UP000663868">
    <property type="component" value="Unassembled WGS sequence"/>
</dbReference>
<sequence>MYTTNSVQPVVDVSVNNMNKNSFRVLTYNLWCHRFVGGRHSAQRLNTFATWLLDDSTQLYDIICLQEVFVCNPFLLLNYGSRQRTNLIEAVKSKYPYSYTANTPWFGMQDSGCLILSAHKIEPCHQEPFNGYSLAELATNKGYMCCKITKTNKDLIIINTHLDAKHTRRVRTRQLQQINDHISTYHAGHKVILCGDLNIQYGTKEYNDMLKSLSINGLIDSTPNAAATYARLVRLDYILTNQHFSTTSSAVVSADEKNQNNPILMVSDHEGLEATLNFINLKASNAQITIVPQSRKAKATQRKWLAVFLITILTAICFQFLY</sequence>